<keyword evidence="4" id="KW-0183">Conidiation</keyword>
<keyword evidence="3 5" id="KW-0040">ANK repeat</keyword>
<evidence type="ECO:0000256" key="4">
    <source>
        <dbReference type="ARBA" id="ARBA00023321"/>
    </source>
</evidence>
<dbReference type="Gene3D" id="1.25.40.20">
    <property type="entry name" value="Ankyrin repeat-containing domain"/>
    <property type="match status" value="1"/>
</dbReference>
<evidence type="ECO:0000313" key="9">
    <source>
        <dbReference type="EMBL" id="PSK35892.1"/>
    </source>
</evidence>
<feature type="domain" description="HTH APSES-type" evidence="8">
    <location>
        <begin position="9"/>
        <end position="115"/>
    </location>
</feature>
<comment type="caution">
    <text evidence="9">The sequence shown here is derived from an EMBL/GenBank/DDBJ whole genome shotgun (WGS) entry which is preliminary data.</text>
</comment>
<evidence type="ECO:0000256" key="2">
    <source>
        <dbReference type="ARBA" id="ARBA00022969"/>
    </source>
</evidence>
<evidence type="ECO:0000259" key="8">
    <source>
        <dbReference type="PROSITE" id="PS51299"/>
    </source>
</evidence>
<dbReference type="Gene3D" id="3.10.260.10">
    <property type="entry name" value="Transcription regulator HTH, APSES-type DNA-binding domain"/>
    <property type="match status" value="1"/>
</dbReference>
<keyword evidence="10" id="KW-1185">Reference proteome</keyword>
<proteinExistence type="predicted"/>
<dbReference type="SUPFAM" id="SSF54616">
    <property type="entry name" value="DNA-binding domain of Mlu1-box binding protein MBP1"/>
    <property type="match status" value="1"/>
</dbReference>
<dbReference type="GO" id="GO:0030907">
    <property type="term" value="C:MBF transcription complex"/>
    <property type="evidence" value="ECO:0007669"/>
    <property type="project" value="TreeGrafter"/>
</dbReference>
<dbReference type="InterPro" id="IPR003163">
    <property type="entry name" value="Tscrpt_reg_HTH_APSES-type"/>
</dbReference>
<evidence type="ECO:0000256" key="7">
    <source>
        <dbReference type="SAM" id="MobiDB-lite"/>
    </source>
</evidence>
<dbReference type="PROSITE" id="PS51299">
    <property type="entry name" value="HTH_APSES"/>
    <property type="match status" value="1"/>
</dbReference>
<dbReference type="Pfam" id="PF12796">
    <property type="entry name" value="Ank_2"/>
    <property type="match status" value="1"/>
</dbReference>
<feature type="repeat" description="ANK" evidence="5">
    <location>
        <begin position="256"/>
        <end position="288"/>
    </location>
</feature>
<dbReference type="PANTHER" id="PTHR43828">
    <property type="entry name" value="ASPARAGINASE"/>
    <property type="match status" value="1"/>
</dbReference>
<feature type="region of interest" description="Disordered" evidence="7">
    <location>
        <begin position="425"/>
        <end position="493"/>
    </location>
</feature>
<reference evidence="9 10" key="1">
    <citation type="submission" date="2017-05" db="EMBL/GenBank/DDBJ databases">
        <title>Draft genome sequence of Elsinoe australis.</title>
        <authorList>
            <person name="Cheng Q."/>
        </authorList>
    </citation>
    <scope>NUCLEOTIDE SEQUENCE [LARGE SCALE GENOMIC DNA]</scope>
    <source>
        <strain evidence="9 10">NL1</strain>
    </source>
</reference>
<evidence type="ECO:0000256" key="3">
    <source>
        <dbReference type="ARBA" id="ARBA00023043"/>
    </source>
</evidence>
<dbReference type="PROSITE" id="PS50297">
    <property type="entry name" value="ANK_REP_REGION"/>
    <property type="match status" value="1"/>
</dbReference>
<feature type="coiled-coil region" evidence="6">
    <location>
        <begin position="610"/>
        <end position="637"/>
    </location>
</feature>
<evidence type="ECO:0000256" key="1">
    <source>
        <dbReference type="ARBA" id="ARBA00022737"/>
    </source>
</evidence>
<dbReference type="GO" id="GO:0048315">
    <property type="term" value="P:conidium formation"/>
    <property type="evidence" value="ECO:0007669"/>
    <property type="project" value="UniProtKB-KW"/>
</dbReference>
<dbReference type="AlphaFoldDB" id="A0A2P7YIU9"/>
<dbReference type="InterPro" id="IPR036887">
    <property type="entry name" value="HTH_APSES_sf"/>
</dbReference>
<keyword evidence="6" id="KW-0175">Coiled coil</keyword>
<keyword evidence="1" id="KW-0677">Repeat</keyword>
<dbReference type="GO" id="GO:0001228">
    <property type="term" value="F:DNA-binding transcription activator activity, RNA polymerase II-specific"/>
    <property type="evidence" value="ECO:0007669"/>
    <property type="project" value="UniProtKB-ARBA"/>
</dbReference>
<evidence type="ECO:0000256" key="5">
    <source>
        <dbReference type="PROSITE-ProRule" id="PRU00023"/>
    </source>
</evidence>
<accession>A0A2P7YIU9</accession>
<gene>
    <name evidence="9" type="ORF">B9Z65_5707</name>
</gene>
<feature type="compositionally biased region" description="Low complexity" evidence="7">
    <location>
        <begin position="458"/>
        <end position="467"/>
    </location>
</feature>
<dbReference type="EMBL" id="NHZQ01000422">
    <property type="protein sequence ID" value="PSK35892.1"/>
    <property type="molecule type" value="Genomic_DNA"/>
</dbReference>
<dbReference type="InterPro" id="IPR036770">
    <property type="entry name" value="Ankyrin_rpt-contain_sf"/>
</dbReference>
<dbReference type="Pfam" id="PF00023">
    <property type="entry name" value="Ank"/>
    <property type="match status" value="1"/>
</dbReference>
<feature type="region of interest" description="Disordered" evidence="7">
    <location>
        <begin position="111"/>
        <end position="139"/>
    </location>
</feature>
<dbReference type="Pfam" id="PF04383">
    <property type="entry name" value="KilA-N"/>
    <property type="match status" value="1"/>
</dbReference>
<dbReference type="SMART" id="SM00248">
    <property type="entry name" value="ANK"/>
    <property type="match status" value="2"/>
</dbReference>
<keyword evidence="2" id="KW-0749">Sporulation</keyword>
<sequence length="700" mass="77686">MPPREEGKVFSATYSNVPVYECFSGVNSVMRRRSDDWINATHILKVADFDKPTRTRILEREVQKGVHEKIQGGFGRFQGTWIPLQDGRALAEKHGVLEKLLAILDYVPGDRSPPPAPKHTVAAPSKPRANRQPVAPRRVQGKVAPTANNHMRQHDLAALNQIPEDAYDPRFQQEGTPDNVTLTSDLYPEEYGDAQYTNPRKRKRFEDMLSPQDEQHQLWAEELLDYFMLLESPSDPGHRPPLPPPDINLDRPIDDKGHTALHWAAAMGDTSVVKNLIERGASIDSLSKNGETPLMRAVTFTNSYDKQSMERLAGWLIRTVAYTEWFGSTVFHHIASTTSSKSKYACARYYLDAILNRMSEVFSPPEIERILNIQDRNGDTAITIAARNGARKCVRSLIGRNAAVDIPNNEGETADELIVQLNHRRRDGRHRQLSSSPFQLDPSIAGPSASHPHLHLNGSGSASASAARVGLPPSHPHSFLNSSPVIPQGGPEAHSSEAATFLTTQIFPLLQTKSAKLAAAYDAEIGEKENEVAELERVVGVRGEEIEGLKRGIREMVIRDKEEGFDAQLAERLEQFVHECEGRVEEEQLVQLQRYIQEEEGNVGDNINGAGDEEREKEELMRQILGLQEQRRGLVQEVVRNQSLAGLGERQADYRRLITGALGVRDADVEGMLPEICQELEEASELGGGIGVSSGNAVAV</sequence>
<dbReference type="InterPro" id="IPR051642">
    <property type="entry name" value="SWI6-like"/>
</dbReference>
<dbReference type="SUPFAM" id="SSF48403">
    <property type="entry name" value="Ankyrin repeat"/>
    <property type="match status" value="1"/>
</dbReference>
<dbReference type="GO" id="GO:0030435">
    <property type="term" value="P:sporulation resulting in formation of a cellular spore"/>
    <property type="evidence" value="ECO:0007669"/>
    <property type="project" value="UniProtKB-KW"/>
</dbReference>
<dbReference type="STRING" id="40998.A0A2P7YIU9"/>
<evidence type="ECO:0000256" key="6">
    <source>
        <dbReference type="SAM" id="Coils"/>
    </source>
</evidence>
<dbReference type="GO" id="GO:0003677">
    <property type="term" value="F:DNA binding"/>
    <property type="evidence" value="ECO:0007669"/>
    <property type="project" value="InterPro"/>
</dbReference>
<dbReference type="PANTHER" id="PTHR43828:SF15">
    <property type="entry name" value="TRANSCRIPTION FACTOR MBP1"/>
    <property type="match status" value="1"/>
</dbReference>
<organism evidence="9 10">
    <name type="scientific">Elsinoe australis</name>
    <dbReference type="NCBI Taxonomy" id="40998"/>
    <lineage>
        <taxon>Eukaryota</taxon>
        <taxon>Fungi</taxon>
        <taxon>Dikarya</taxon>
        <taxon>Ascomycota</taxon>
        <taxon>Pezizomycotina</taxon>
        <taxon>Dothideomycetes</taxon>
        <taxon>Dothideomycetidae</taxon>
        <taxon>Myriangiales</taxon>
        <taxon>Elsinoaceae</taxon>
        <taxon>Elsinoe</taxon>
    </lineage>
</organism>
<dbReference type="FunFam" id="3.10.260.10:FF:000001">
    <property type="entry name" value="APSES transcription factor (MbpA)"/>
    <property type="match status" value="1"/>
</dbReference>
<evidence type="ECO:0000313" key="10">
    <source>
        <dbReference type="Proteomes" id="UP000243723"/>
    </source>
</evidence>
<dbReference type="SMART" id="SM01252">
    <property type="entry name" value="KilA-N"/>
    <property type="match status" value="1"/>
</dbReference>
<protein>
    <recommendedName>
        <fullName evidence="8">HTH APSES-type domain-containing protein</fullName>
    </recommendedName>
</protein>
<dbReference type="OrthoDB" id="6718656at2759"/>
<dbReference type="PROSITE" id="PS50088">
    <property type="entry name" value="ANK_REPEAT"/>
    <property type="match status" value="2"/>
</dbReference>
<name>A0A2P7YIU9_9PEZI</name>
<dbReference type="Proteomes" id="UP000243723">
    <property type="component" value="Unassembled WGS sequence"/>
</dbReference>
<feature type="repeat" description="ANK" evidence="5">
    <location>
        <begin position="377"/>
        <end position="409"/>
    </location>
</feature>
<dbReference type="InterPro" id="IPR018004">
    <property type="entry name" value="KilA/APSES_HTH"/>
</dbReference>
<dbReference type="GO" id="GO:0033309">
    <property type="term" value="C:SBF transcription complex"/>
    <property type="evidence" value="ECO:0007669"/>
    <property type="project" value="TreeGrafter"/>
</dbReference>
<dbReference type="InterPro" id="IPR002110">
    <property type="entry name" value="Ankyrin_rpt"/>
</dbReference>